<sequence length="171" mass="18997">MGLCDVVRCCAGDWDGGDVLDCVVMCCAKLHGNAMPVVDVHFLSQLWTEMFHWSTGVQASSTTAQSSHSQDEHSVWQCRVLQAVGEARQHQAWGGIAMPHASHTPARHSPHRMSTRAEQQHSKEHMRVEAEQHQECVKLLCCCCCCTEAQGTLKHNTHLLGSGVAWVQDRR</sequence>
<gene>
    <name evidence="2" type="ORF">E2C01_010192</name>
</gene>
<evidence type="ECO:0000256" key="1">
    <source>
        <dbReference type="SAM" id="MobiDB-lite"/>
    </source>
</evidence>
<feature type="compositionally biased region" description="Basic residues" evidence="1">
    <location>
        <begin position="105"/>
        <end position="114"/>
    </location>
</feature>
<dbReference type="AlphaFoldDB" id="A0A5B7D7V5"/>
<feature type="region of interest" description="Disordered" evidence="1">
    <location>
        <begin position="101"/>
        <end position="124"/>
    </location>
</feature>
<proteinExistence type="predicted"/>
<reference evidence="2 3" key="1">
    <citation type="submission" date="2019-05" db="EMBL/GenBank/DDBJ databases">
        <title>Another draft genome of Portunus trituberculatus and its Hox gene families provides insights of decapod evolution.</title>
        <authorList>
            <person name="Jeong J.-H."/>
            <person name="Song I."/>
            <person name="Kim S."/>
            <person name="Choi T."/>
            <person name="Kim D."/>
            <person name="Ryu S."/>
            <person name="Kim W."/>
        </authorList>
    </citation>
    <scope>NUCLEOTIDE SEQUENCE [LARGE SCALE GENOMIC DNA]</scope>
    <source>
        <tissue evidence="2">Muscle</tissue>
    </source>
</reference>
<protein>
    <submittedName>
        <fullName evidence="2">Uncharacterized protein</fullName>
    </submittedName>
</protein>
<comment type="caution">
    <text evidence="2">The sequence shown here is derived from an EMBL/GenBank/DDBJ whole genome shotgun (WGS) entry which is preliminary data.</text>
</comment>
<evidence type="ECO:0000313" key="2">
    <source>
        <dbReference type="EMBL" id="MPC17341.1"/>
    </source>
</evidence>
<evidence type="ECO:0000313" key="3">
    <source>
        <dbReference type="Proteomes" id="UP000324222"/>
    </source>
</evidence>
<dbReference type="EMBL" id="VSRR010000580">
    <property type="protein sequence ID" value="MPC17341.1"/>
    <property type="molecule type" value="Genomic_DNA"/>
</dbReference>
<accession>A0A5B7D7V5</accession>
<keyword evidence="3" id="KW-1185">Reference proteome</keyword>
<name>A0A5B7D7V5_PORTR</name>
<dbReference type="Proteomes" id="UP000324222">
    <property type="component" value="Unassembled WGS sequence"/>
</dbReference>
<organism evidence="2 3">
    <name type="scientific">Portunus trituberculatus</name>
    <name type="common">Swimming crab</name>
    <name type="synonym">Neptunus trituberculatus</name>
    <dbReference type="NCBI Taxonomy" id="210409"/>
    <lineage>
        <taxon>Eukaryota</taxon>
        <taxon>Metazoa</taxon>
        <taxon>Ecdysozoa</taxon>
        <taxon>Arthropoda</taxon>
        <taxon>Crustacea</taxon>
        <taxon>Multicrustacea</taxon>
        <taxon>Malacostraca</taxon>
        <taxon>Eumalacostraca</taxon>
        <taxon>Eucarida</taxon>
        <taxon>Decapoda</taxon>
        <taxon>Pleocyemata</taxon>
        <taxon>Brachyura</taxon>
        <taxon>Eubrachyura</taxon>
        <taxon>Portunoidea</taxon>
        <taxon>Portunidae</taxon>
        <taxon>Portuninae</taxon>
        <taxon>Portunus</taxon>
    </lineage>
</organism>